<dbReference type="Proteomes" id="UP000031668">
    <property type="component" value="Unassembled WGS sequence"/>
</dbReference>
<comment type="caution">
    <text evidence="3">The sequence shown here is derived from an EMBL/GenBank/DDBJ whole genome shotgun (WGS) entry which is preliminary data.</text>
</comment>
<feature type="chain" id="PRO_5012249422" evidence="2">
    <location>
        <begin position="16"/>
        <end position="252"/>
    </location>
</feature>
<evidence type="ECO:0000313" key="4">
    <source>
        <dbReference type="Proteomes" id="UP000031668"/>
    </source>
</evidence>
<gene>
    <name evidence="3" type="ORF">RF11_13562</name>
</gene>
<accession>A0A0C2N7X9</accession>
<keyword evidence="1" id="KW-0472">Membrane</keyword>
<keyword evidence="4" id="KW-1185">Reference proteome</keyword>
<keyword evidence="1" id="KW-1133">Transmembrane helix</keyword>
<dbReference type="EMBL" id="JWZT01002213">
    <property type="protein sequence ID" value="KII70032.1"/>
    <property type="molecule type" value="Genomic_DNA"/>
</dbReference>
<evidence type="ECO:0000256" key="1">
    <source>
        <dbReference type="SAM" id="Phobius"/>
    </source>
</evidence>
<keyword evidence="2" id="KW-0732">Signal</keyword>
<evidence type="ECO:0000256" key="2">
    <source>
        <dbReference type="SAM" id="SignalP"/>
    </source>
</evidence>
<name>A0A0C2N7X9_THEKT</name>
<proteinExistence type="predicted"/>
<sequence length="252" mass="29814">MFLFVLYFFLFVTISKQPSQHDIKMRKLDLNIGLTNFTINLNVYLVFVFNGTEYDFHTIHITKLEFSSIKSELIVEFTRDELGHEKRLIDIKCKILDNSNQIVIHKCTVSPKDQIIYKEWIYSFGHKFIFKKNVKYVLEKHHNHFQINGRGRDAYLLLNVNKMTIQSHCTDMLCVWKKPKYKLQYGSIDSEYVIAPCESDRPGYSSLEILCKFSSILYIIKYYLYFFIRQPTCWIPLVGLIILFVAPSIGYL</sequence>
<evidence type="ECO:0000313" key="3">
    <source>
        <dbReference type="EMBL" id="KII70032.1"/>
    </source>
</evidence>
<organism evidence="3 4">
    <name type="scientific">Thelohanellus kitauei</name>
    <name type="common">Myxosporean</name>
    <dbReference type="NCBI Taxonomy" id="669202"/>
    <lineage>
        <taxon>Eukaryota</taxon>
        <taxon>Metazoa</taxon>
        <taxon>Cnidaria</taxon>
        <taxon>Myxozoa</taxon>
        <taxon>Myxosporea</taxon>
        <taxon>Bivalvulida</taxon>
        <taxon>Platysporina</taxon>
        <taxon>Myxobolidae</taxon>
        <taxon>Thelohanellus</taxon>
    </lineage>
</organism>
<dbReference type="AlphaFoldDB" id="A0A0C2N7X9"/>
<reference evidence="3 4" key="1">
    <citation type="journal article" date="2014" name="Genome Biol. Evol.">
        <title>The genome of the myxosporean Thelohanellus kitauei shows adaptations to nutrient acquisition within its fish host.</title>
        <authorList>
            <person name="Yang Y."/>
            <person name="Xiong J."/>
            <person name="Zhou Z."/>
            <person name="Huo F."/>
            <person name="Miao W."/>
            <person name="Ran C."/>
            <person name="Liu Y."/>
            <person name="Zhang J."/>
            <person name="Feng J."/>
            <person name="Wang M."/>
            <person name="Wang M."/>
            <person name="Wang L."/>
            <person name="Yao B."/>
        </authorList>
    </citation>
    <scope>NUCLEOTIDE SEQUENCE [LARGE SCALE GENOMIC DNA]</scope>
    <source>
        <strain evidence="3">Wuqing</strain>
    </source>
</reference>
<feature type="transmembrane region" description="Helical" evidence="1">
    <location>
        <begin position="234"/>
        <end position="251"/>
    </location>
</feature>
<keyword evidence="1" id="KW-0812">Transmembrane</keyword>
<protein>
    <submittedName>
        <fullName evidence="3">Uncharacterized protein</fullName>
    </submittedName>
</protein>
<feature type="signal peptide" evidence="2">
    <location>
        <begin position="1"/>
        <end position="15"/>
    </location>
</feature>